<feature type="compositionally biased region" description="Low complexity" evidence="1">
    <location>
        <begin position="28"/>
        <end position="43"/>
    </location>
</feature>
<dbReference type="AlphaFoldDB" id="A0AA50DL91"/>
<feature type="compositionally biased region" description="Polar residues" evidence="1">
    <location>
        <begin position="484"/>
        <end position="507"/>
    </location>
</feature>
<dbReference type="EMBL" id="CP132353">
    <property type="protein sequence ID" value="WLS78226.1"/>
    <property type="molecule type" value="Genomic_DNA"/>
</dbReference>
<dbReference type="RefSeq" id="WP_306207875.1">
    <property type="nucleotide sequence ID" value="NZ_CP132353.1"/>
</dbReference>
<organism evidence="2 3">
    <name type="scientific">Erwinia pyri</name>
    <dbReference type="NCBI Taxonomy" id="3062598"/>
    <lineage>
        <taxon>Bacteria</taxon>
        <taxon>Pseudomonadati</taxon>
        <taxon>Pseudomonadota</taxon>
        <taxon>Gammaproteobacteria</taxon>
        <taxon>Enterobacterales</taxon>
        <taxon>Erwiniaceae</taxon>
        <taxon>Erwinia</taxon>
    </lineage>
</organism>
<evidence type="ECO:0000313" key="2">
    <source>
        <dbReference type="EMBL" id="WLS78226.1"/>
    </source>
</evidence>
<dbReference type="GO" id="GO:0060962">
    <property type="term" value="P:regulation of ribosomal protein gene transcription by RNA polymerase II"/>
    <property type="evidence" value="ECO:0007669"/>
    <property type="project" value="InterPro"/>
</dbReference>
<proteinExistence type="predicted"/>
<dbReference type="GO" id="GO:0043565">
    <property type="term" value="F:sequence-specific DNA binding"/>
    <property type="evidence" value="ECO:0007669"/>
    <property type="project" value="TreeGrafter"/>
</dbReference>
<keyword evidence="3" id="KW-1185">Reference proteome</keyword>
<protein>
    <submittedName>
        <fullName evidence="2">Uncharacterized protein</fullName>
    </submittedName>
</protein>
<dbReference type="Proteomes" id="UP001228139">
    <property type="component" value="Chromosome"/>
</dbReference>
<evidence type="ECO:0000313" key="3">
    <source>
        <dbReference type="Proteomes" id="UP001228139"/>
    </source>
</evidence>
<dbReference type="PANTHER" id="PTHR21712:SF29">
    <property type="entry name" value="PRE-RRNA-PROCESSING PROTEIN FHL1"/>
    <property type="match status" value="1"/>
</dbReference>
<feature type="region of interest" description="Disordered" evidence="1">
    <location>
        <begin position="1"/>
        <end position="43"/>
    </location>
</feature>
<dbReference type="PANTHER" id="PTHR21712">
    <property type="entry name" value="PRE-RRNA-PROCESSING PROTEIN FHL1"/>
    <property type="match status" value="1"/>
</dbReference>
<name>A0AA50DL91_9GAMM</name>
<sequence>MAGINSLPTSVTHASGQATSSGTRARHTATAGPSTAAPTPADAARQQAINNIATQLHHYFPGGGDLNHLVQDRASELHEMGETAEDVAATMAKGLKMDNISEAVGSAVKAFPFSISGYPAGAIKLGANIAGASMKSEGQGAAIDGATAMVLKSVGDKVFAPVVKDSLWMAADAEKLEPEMQEMLKKRQGLGESLRLAPLGSQGFNGRNAVVGTVATLTHNNPQAVSHTSNVLSLAAGAAGGVLTNKFSASHGPEYLLGRTDWKAQYVALKNTSVKQQMSSGGAERLKTLLVSVAKPSNYAKGVLNVVSGNMLAEIGALALGLGLNAAVRYAARNTGVGEAVSSASSAAIDELTNRLGAGDLTNMKDIAADQAINLVGAGLAYAFQGVAGALAGPAPTRNDEAVDHLADKVVNSVLGQKTGEIRDKSVDVVQRGAKATGQFTVETAVATKSQFIKKANAFADGAVKTGNAVGSGLSSAKSSVSGTMSNARQWTSEQVRQRLTSSSQPGQAMPATAGQTAAPTAPQPTLQASSQPSAPAMPQPTFQASTSRPAAPPPSAAQASASQATSQTRPQPSAQASASQTTAQARPQPSAQSSPSQPAAQTASSSAAPGSSRTAAPPAGENIEMQPLGKSKQA</sequence>
<feature type="region of interest" description="Disordered" evidence="1">
    <location>
        <begin position="470"/>
        <end position="635"/>
    </location>
</feature>
<accession>A0AA50DL91</accession>
<feature type="compositionally biased region" description="Low complexity" evidence="1">
    <location>
        <begin position="508"/>
        <end position="550"/>
    </location>
</feature>
<evidence type="ECO:0000256" key="1">
    <source>
        <dbReference type="SAM" id="MobiDB-lite"/>
    </source>
</evidence>
<reference evidence="2 3" key="1">
    <citation type="submission" date="2023-07" db="EMBL/GenBank/DDBJ databases">
        <title>Pathogenic bacteria of pear tree diseases.</title>
        <authorList>
            <person name="Zhang Z."/>
            <person name="He L."/>
            <person name="Huang R."/>
        </authorList>
    </citation>
    <scope>NUCLEOTIDE SEQUENCE [LARGE SCALE GENOMIC DNA]</scope>
    <source>
        <strain evidence="2 3">DE2</strain>
    </source>
</reference>
<feature type="compositionally biased region" description="Polar residues" evidence="1">
    <location>
        <begin position="1"/>
        <end position="23"/>
    </location>
</feature>
<gene>
    <name evidence="2" type="ORF">Q3V30_17440</name>
</gene>
<dbReference type="KEGG" id="epi:Q3V30_17440"/>
<feature type="compositionally biased region" description="Low complexity" evidence="1">
    <location>
        <begin position="470"/>
        <end position="483"/>
    </location>
</feature>
<dbReference type="InterPro" id="IPR045178">
    <property type="entry name" value="Fhl1/FHA1"/>
</dbReference>
<feature type="compositionally biased region" description="Low complexity" evidence="1">
    <location>
        <begin position="557"/>
        <end position="621"/>
    </location>
</feature>